<name>A0ABP0MUC2_9DINO</name>
<dbReference type="PANTHER" id="PTHR33510">
    <property type="entry name" value="PROTEIN TIC 20-II, CHLOROPLASTIC"/>
    <property type="match status" value="1"/>
</dbReference>
<comment type="caution">
    <text evidence="9">The sequence shown here is derived from an EMBL/GenBank/DDBJ whole genome shotgun (WGS) entry which is preliminary data.</text>
</comment>
<evidence type="ECO:0000256" key="5">
    <source>
        <dbReference type="ARBA" id="ARBA00023136"/>
    </source>
</evidence>
<keyword evidence="6" id="KW-0175">Coiled coil</keyword>
<keyword evidence="3 8" id="KW-0812">Transmembrane</keyword>
<protein>
    <submittedName>
        <fullName evidence="9">Tic20 family protein</fullName>
    </submittedName>
</protein>
<keyword evidence="10" id="KW-1185">Reference proteome</keyword>
<feature type="transmembrane region" description="Helical" evidence="8">
    <location>
        <begin position="322"/>
        <end position="344"/>
    </location>
</feature>
<evidence type="ECO:0000313" key="10">
    <source>
        <dbReference type="Proteomes" id="UP001642464"/>
    </source>
</evidence>
<feature type="region of interest" description="Disordered" evidence="7">
    <location>
        <begin position="204"/>
        <end position="235"/>
    </location>
</feature>
<proteinExistence type="inferred from homology"/>
<sequence>MAVQMQPSPMPSGPVVAGMHRMLSDSGRDSSYSFGSAENTGRVRSALMLGTFGGLSSLARVQRGHSRRSAGGSFRPRFKVCRFAKDELLEEAKAAAEAAKLQLEAAKLRAEAEELRQATAKAQRKDRAVRLLGSEDIMGIGLPELMVRLQQEGIEISGAQGLALASAMGFQDEPYFFRLEDLTSEAFDKKLAAIQAENLQAARQAEAKKREEERQAQAQAQAQNEANSSPGINSAGGAAEVVNDDRSLGARLGGSLAYILPLTEAFKFMLPLVQQFPPLGVIFGPITLLTFLLNTIPFVPLILFVTFIVFAQLKDIPRLIRFNLEQAVLIDMALTIPSFILSGLEFSGNIQAASILGGLTFALTFGISVYAVLCNLDGKDPDGVPGISGLTKNVVDRGTFFDPPEQK</sequence>
<organism evidence="9 10">
    <name type="scientific">Durusdinium trenchii</name>
    <dbReference type="NCBI Taxonomy" id="1381693"/>
    <lineage>
        <taxon>Eukaryota</taxon>
        <taxon>Sar</taxon>
        <taxon>Alveolata</taxon>
        <taxon>Dinophyceae</taxon>
        <taxon>Suessiales</taxon>
        <taxon>Symbiodiniaceae</taxon>
        <taxon>Durusdinium</taxon>
    </lineage>
</organism>
<gene>
    <name evidence="9" type="ORF">SCF082_LOCUS29177</name>
</gene>
<dbReference type="InterPro" id="IPR005691">
    <property type="entry name" value="Tic20"/>
</dbReference>
<dbReference type="Pfam" id="PF16166">
    <property type="entry name" value="TIC20"/>
    <property type="match status" value="1"/>
</dbReference>
<evidence type="ECO:0000256" key="7">
    <source>
        <dbReference type="SAM" id="MobiDB-lite"/>
    </source>
</evidence>
<reference evidence="9 10" key="1">
    <citation type="submission" date="2024-02" db="EMBL/GenBank/DDBJ databases">
        <authorList>
            <person name="Chen Y."/>
            <person name="Shah S."/>
            <person name="Dougan E. K."/>
            <person name="Thang M."/>
            <person name="Chan C."/>
        </authorList>
    </citation>
    <scope>NUCLEOTIDE SEQUENCE [LARGE SCALE GENOMIC DNA]</scope>
</reference>
<dbReference type="PANTHER" id="PTHR33510:SF5">
    <property type="entry name" value="PROTEIN TIC 20-II, CHLOROPLASTIC"/>
    <property type="match status" value="1"/>
</dbReference>
<feature type="transmembrane region" description="Helical" evidence="8">
    <location>
        <begin position="282"/>
        <end position="310"/>
    </location>
</feature>
<dbReference type="Proteomes" id="UP001642464">
    <property type="component" value="Unassembled WGS sequence"/>
</dbReference>
<evidence type="ECO:0000256" key="6">
    <source>
        <dbReference type="SAM" id="Coils"/>
    </source>
</evidence>
<dbReference type="EMBL" id="CAXAMM010023392">
    <property type="protein sequence ID" value="CAK9053589.1"/>
    <property type="molecule type" value="Genomic_DNA"/>
</dbReference>
<evidence type="ECO:0000256" key="2">
    <source>
        <dbReference type="ARBA" id="ARBA00009596"/>
    </source>
</evidence>
<evidence type="ECO:0000256" key="4">
    <source>
        <dbReference type="ARBA" id="ARBA00022989"/>
    </source>
</evidence>
<comment type="similarity">
    <text evidence="2">Belongs to the Tic20 family.</text>
</comment>
<keyword evidence="4 8" id="KW-1133">Transmembrane helix</keyword>
<feature type="coiled-coil region" evidence="6">
    <location>
        <begin position="89"/>
        <end position="128"/>
    </location>
</feature>
<evidence type="ECO:0000256" key="8">
    <source>
        <dbReference type="SAM" id="Phobius"/>
    </source>
</evidence>
<comment type="subcellular location">
    <subcellularLocation>
        <location evidence="1">Plastid</location>
        <location evidence="1">Chloroplast membrane</location>
        <topology evidence="1">Multi-pass membrane protein</topology>
    </subcellularLocation>
</comment>
<accession>A0ABP0MUC2</accession>
<evidence type="ECO:0000256" key="3">
    <source>
        <dbReference type="ARBA" id="ARBA00022692"/>
    </source>
</evidence>
<feature type="compositionally biased region" description="Basic and acidic residues" evidence="7">
    <location>
        <begin position="205"/>
        <end position="215"/>
    </location>
</feature>
<evidence type="ECO:0000256" key="1">
    <source>
        <dbReference type="ARBA" id="ARBA00004508"/>
    </source>
</evidence>
<evidence type="ECO:0000313" key="9">
    <source>
        <dbReference type="EMBL" id="CAK9053589.1"/>
    </source>
</evidence>
<feature type="transmembrane region" description="Helical" evidence="8">
    <location>
        <begin position="350"/>
        <end position="373"/>
    </location>
</feature>
<keyword evidence="5 8" id="KW-0472">Membrane</keyword>
<feature type="compositionally biased region" description="Low complexity" evidence="7">
    <location>
        <begin position="216"/>
        <end position="227"/>
    </location>
</feature>